<dbReference type="AlphaFoldDB" id="A0A9P3LN07"/>
<dbReference type="Proteomes" id="UP000703269">
    <property type="component" value="Unassembled WGS sequence"/>
</dbReference>
<organism evidence="1 2">
    <name type="scientific">Phanerochaete sordida</name>
    <dbReference type="NCBI Taxonomy" id="48140"/>
    <lineage>
        <taxon>Eukaryota</taxon>
        <taxon>Fungi</taxon>
        <taxon>Dikarya</taxon>
        <taxon>Basidiomycota</taxon>
        <taxon>Agaricomycotina</taxon>
        <taxon>Agaricomycetes</taxon>
        <taxon>Polyporales</taxon>
        <taxon>Phanerochaetaceae</taxon>
        <taxon>Phanerochaete</taxon>
    </lineage>
</organism>
<accession>A0A9P3LN07</accession>
<evidence type="ECO:0000313" key="1">
    <source>
        <dbReference type="EMBL" id="GJE99822.1"/>
    </source>
</evidence>
<sequence length="112" mass="12069">MLDAKPVSHFTPCPRDSPYSRQQYYEACHKSKREGNPTNRYGVLSRHLPAISHPHAPSIDSLLHTSRCTTSAASASSSPHLSTLYCCRIGSCAMPGVFGVAGAGQTVVRALR</sequence>
<evidence type="ECO:0000313" key="2">
    <source>
        <dbReference type="Proteomes" id="UP000703269"/>
    </source>
</evidence>
<reference evidence="1 2" key="1">
    <citation type="submission" date="2021-08" db="EMBL/GenBank/DDBJ databases">
        <title>Draft Genome Sequence of Phanerochaete sordida strain YK-624.</title>
        <authorList>
            <person name="Mori T."/>
            <person name="Dohra H."/>
            <person name="Suzuki T."/>
            <person name="Kawagishi H."/>
            <person name="Hirai H."/>
        </authorList>
    </citation>
    <scope>NUCLEOTIDE SEQUENCE [LARGE SCALE GENOMIC DNA]</scope>
    <source>
        <strain evidence="1 2">YK-624</strain>
    </source>
</reference>
<gene>
    <name evidence="1" type="ORF">PsYK624_160940</name>
</gene>
<name>A0A9P3LN07_9APHY</name>
<dbReference type="EMBL" id="BPQB01000121">
    <property type="protein sequence ID" value="GJE99822.1"/>
    <property type="molecule type" value="Genomic_DNA"/>
</dbReference>
<protein>
    <submittedName>
        <fullName evidence="1">Uncharacterized protein</fullName>
    </submittedName>
</protein>
<keyword evidence="2" id="KW-1185">Reference proteome</keyword>
<proteinExistence type="predicted"/>
<comment type="caution">
    <text evidence="1">The sequence shown here is derived from an EMBL/GenBank/DDBJ whole genome shotgun (WGS) entry which is preliminary data.</text>
</comment>